<dbReference type="InterPro" id="IPR044149">
    <property type="entry name" value="Nitrilases_CHs"/>
</dbReference>
<keyword evidence="2" id="KW-0378">Hydrolase</keyword>
<gene>
    <name evidence="6" type="ORF">AnigIFM63604_003974</name>
</gene>
<organism evidence="6 7">
    <name type="scientific">Aspergillus niger</name>
    <dbReference type="NCBI Taxonomy" id="5061"/>
    <lineage>
        <taxon>Eukaryota</taxon>
        <taxon>Fungi</taxon>
        <taxon>Dikarya</taxon>
        <taxon>Ascomycota</taxon>
        <taxon>Pezizomycotina</taxon>
        <taxon>Eurotiomycetes</taxon>
        <taxon>Eurotiomycetidae</taxon>
        <taxon>Eurotiales</taxon>
        <taxon>Aspergillaceae</taxon>
        <taxon>Aspergillus</taxon>
        <taxon>Aspergillus subgen. Circumdati</taxon>
    </lineage>
</organism>
<proteinExistence type="inferred from homology"/>
<feature type="domain" description="CN hydrolase" evidence="5">
    <location>
        <begin position="1"/>
        <end position="93"/>
    </location>
</feature>
<dbReference type="Gene3D" id="3.60.110.10">
    <property type="entry name" value="Carbon-nitrogen hydrolase"/>
    <property type="match status" value="1"/>
</dbReference>
<name>A0A9W6EF96_ASPNG</name>
<dbReference type="PROSITE" id="PS50263">
    <property type="entry name" value="CN_HYDROLASE"/>
    <property type="match status" value="1"/>
</dbReference>
<dbReference type="PANTHER" id="PTHR46044">
    <property type="entry name" value="NITRILASE"/>
    <property type="match status" value="1"/>
</dbReference>
<dbReference type="InterPro" id="IPR003010">
    <property type="entry name" value="C-N_Hydrolase"/>
</dbReference>
<dbReference type="AlphaFoldDB" id="A0A9W6EF96"/>
<dbReference type="GO" id="GO:0000257">
    <property type="term" value="F:nitrilase activity"/>
    <property type="evidence" value="ECO:0007669"/>
    <property type="project" value="UniProtKB-EC"/>
</dbReference>
<sequence>MSYLKRDSPEMRTIQKCAAANNIAICLGFSEKLTMTRSTCHSHSLAKTENIKIHRRKIKPTHVDRTVYGEDSGGSLMNIVDEPEVGRVGALSC</sequence>
<comment type="similarity">
    <text evidence="1">Belongs to the carbon-nitrogen hydrolase superfamily. Nitrilase family.</text>
</comment>
<dbReference type="PANTHER" id="PTHR46044:SF14">
    <property type="entry name" value="ARYLACETONITRILASE"/>
    <property type="match status" value="1"/>
</dbReference>
<dbReference type="EMBL" id="BRPB01000209">
    <property type="protein sequence ID" value="GLA56033.1"/>
    <property type="molecule type" value="Genomic_DNA"/>
</dbReference>
<evidence type="ECO:0000256" key="2">
    <source>
        <dbReference type="ARBA" id="ARBA00022801"/>
    </source>
</evidence>
<dbReference type="Pfam" id="PF00795">
    <property type="entry name" value="CN_hydrolase"/>
    <property type="match status" value="1"/>
</dbReference>
<dbReference type="Proteomes" id="UP001144191">
    <property type="component" value="Unassembled WGS sequence"/>
</dbReference>
<protein>
    <recommendedName>
        <fullName evidence="4">nitrilase</fullName>
        <ecNumber evidence="4">3.5.5.1</ecNumber>
    </recommendedName>
</protein>
<comment type="catalytic activity">
    <reaction evidence="3">
        <text>a nitrile + 2 H2O = a carboxylate + NH4(+)</text>
        <dbReference type="Rhea" id="RHEA:21724"/>
        <dbReference type="ChEBI" id="CHEBI:15377"/>
        <dbReference type="ChEBI" id="CHEBI:18379"/>
        <dbReference type="ChEBI" id="CHEBI:28938"/>
        <dbReference type="ChEBI" id="CHEBI:29067"/>
        <dbReference type="EC" id="3.5.5.1"/>
    </reaction>
</comment>
<dbReference type="SUPFAM" id="SSF56317">
    <property type="entry name" value="Carbon-nitrogen hydrolase"/>
    <property type="match status" value="1"/>
</dbReference>
<accession>A0A9W6EF96</accession>
<evidence type="ECO:0000313" key="7">
    <source>
        <dbReference type="Proteomes" id="UP001144191"/>
    </source>
</evidence>
<evidence type="ECO:0000256" key="3">
    <source>
        <dbReference type="ARBA" id="ARBA00036406"/>
    </source>
</evidence>
<evidence type="ECO:0000259" key="5">
    <source>
        <dbReference type="PROSITE" id="PS50263"/>
    </source>
</evidence>
<evidence type="ECO:0000256" key="1">
    <source>
        <dbReference type="ARBA" id="ARBA00008129"/>
    </source>
</evidence>
<evidence type="ECO:0000313" key="6">
    <source>
        <dbReference type="EMBL" id="GLA56033.1"/>
    </source>
</evidence>
<comment type="caution">
    <text evidence="6">The sequence shown here is derived from an EMBL/GenBank/DDBJ whole genome shotgun (WGS) entry which is preliminary data.</text>
</comment>
<reference evidence="6" key="1">
    <citation type="submission" date="2022-07" db="EMBL/GenBank/DDBJ databases">
        <title>Taxonomy of Aspergillus series Nigri: significant species reduction supported by multi-species coalescent approaches.</title>
        <authorList>
            <person name="Bian C."/>
            <person name="Kusuya Y."/>
            <person name="Sklenar F."/>
            <person name="D'hooge E."/>
            <person name="Yaguchi T."/>
            <person name="Takahashi H."/>
            <person name="Hubka V."/>
        </authorList>
    </citation>
    <scope>NUCLEOTIDE SEQUENCE</scope>
    <source>
        <strain evidence="6">IFM 63604</strain>
    </source>
</reference>
<dbReference type="EC" id="3.5.5.1" evidence="4"/>
<dbReference type="InterPro" id="IPR036526">
    <property type="entry name" value="C-N_Hydrolase_sf"/>
</dbReference>
<evidence type="ECO:0000256" key="4">
    <source>
        <dbReference type="ARBA" id="ARBA00039045"/>
    </source>
</evidence>